<dbReference type="GO" id="GO:0009100">
    <property type="term" value="P:glycoprotein metabolic process"/>
    <property type="evidence" value="ECO:0007669"/>
    <property type="project" value="UniProtKB-ARBA"/>
</dbReference>
<organism evidence="2">
    <name type="scientific">Muribaculaceae bacterium Z82</name>
    <dbReference type="NCBI Taxonomy" id="2304548"/>
    <lineage>
        <taxon>Bacteria</taxon>
        <taxon>Pseudomonadati</taxon>
        <taxon>Bacteroidota</taxon>
        <taxon>Bacteroidia</taxon>
        <taxon>Bacteroidales</taxon>
        <taxon>Muribaculaceae</taxon>
    </lineage>
</organism>
<dbReference type="PANTHER" id="PTHR43404:SF2">
    <property type="entry name" value="LIPOPOLYSACCHARIDE CHOLINEPHOSPHOTRANSFERASE LICD"/>
    <property type="match status" value="1"/>
</dbReference>
<accession>A0A7C9JCR7</accession>
<gene>
    <name evidence="2" type="ORF">D1639_02170</name>
</gene>
<dbReference type="EMBL" id="QWKH01000008">
    <property type="protein sequence ID" value="NBI33860.1"/>
    <property type="molecule type" value="Genomic_DNA"/>
</dbReference>
<comment type="caution">
    <text evidence="2">The sequence shown here is derived from an EMBL/GenBank/DDBJ whole genome shotgun (WGS) entry which is preliminary data.</text>
</comment>
<reference evidence="2" key="1">
    <citation type="submission" date="2018-08" db="EMBL/GenBank/DDBJ databases">
        <title>Murine metabolic-syndrome-specific gut microbial biobank.</title>
        <authorList>
            <person name="Liu C."/>
        </authorList>
    </citation>
    <scope>NUCLEOTIDE SEQUENCE [LARGE SCALE GENOMIC DNA]</scope>
    <source>
        <strain evidence="2">Z82</strain>
    </source>
</reference>
<feature type="domain" description="LicD/FKTN/FKRP nucleotidyltransferase" evidence="1">
    <location>
        <begin position="27"/>
        <end position="254"/>
    </location>
</feature>
<dbReference type="Pfam" id="PF04991">
    <property type="entry name" value="LicD"/>
    <property type="match status" value="1"/>
</dbReference>
<evidence type="ECO:0000259" key="1">
    <source>
        <dbReference type="Pfam" id="PF04991"/>
    </source>
</evidence>
<dbReference type="PANTHER" id="PTHR43404">
    <property type="entry name" value="LIPOPOLYSACCHARIDE CHOLINEPHOSPHOTRANSFERASE LICD"/>
    <property type="match status" value="1"/>
</dbReference>
<evidence type="ECO:0000313" key="2">
    <source>
        <dbReference type="EMBL" id="NBI33860.1"/>
    </source>
</evidence>
<proteinExistence type="predicted"/>
<name>A0A7C9JCR7_9BACT</name>
<dbReference type="InterPro" id="IPR007074">
    <property type="entry name" value="LicD/FKTN/FKRP_NTP_transf"/>
</dbReference>
<protein>
    <recommendedName>
        <fullName evidence="1">LicD/FKTN/FKRP nucleotidyltransferase domain-containing protein</fullName>
    </recommendedName>
</protein>
<sequence>MRTLNTLNIDQIRQSELHALDALLDLCGRHGLRCMLAYGSLLGAARHQGFIPWDDDMDVWMPLYDYNKLVRIILSGEDGLPKPFRLAATEIPNEAGPFHIWFAKVYDMGTKVVQDNLTKSVSIDEGCWVDVFPYTTLASKDEWEAVRDRFSLLQWRTEQAIFAPKKQTTPLRTLRTKVAAAFMRRKGYAFFLNKYRDLLQSLPPKAEDPYVFDPAAPNALFDASWFASTAALPFEGREYPVPQGWEQVLDAFYGDWRELPPPEKRVGHPFVATLRD</sequence>
<dbReference type="InterPro" id="IPR052942">
    <property type="entry name" value="LPS_cholinephosphotransferase"/>
</dbReference>
<dbReference type="AlphaFoldDB" id="A0A7C9JCR7"/>